<dbReference type="Gene3D" id="3.30.9.100">
    <property type="match status" value="1"/>
</dbReference>
<dbReference type="PRINTS" id="PR00420">
    <property type="entry name" value="RNGMNOXGNASE"/>
</dbReference>
<dbReference type="PANTHER" id="PTHR43747:SF1">
    <property type="entry name" value="SLR1998 PROTEIN"/>
    <property type="match status" value="1"/>
</dbReference>
<evidence type="ECO:0000256" key="1">
    <source>
        <dbReference type="ARBA" id="ARBA00038396"/>
    </source>
</evidence>
<dbReference type="GO" id="GO:0071949">
    <property type="term" value="F:FAD binding"/>
    <property type="evidence" value="ECO:0007669"/>
    <property type="project" value="InterPro"/>
</dbReference>
<dbReference type="PANTHER" id="PTHR43747">
    <property type="entry name" value="FAD-BINDING PROTEIN"/>
    <property type="match status" value="1"/>
</dbReference>
<evidence type="ECO:0000259" key="2">
    <source>
        <dbReference type="Pfam" id="PF01494"/>
    </source>
</evidence>
<dbReference type="Gene3D" id="3.50.50.60">
    <property type="entry name" value="FAD/NAD(P)-binding domain"/>
    <property type="match status" value="1"/>
</dbReference>
<dbReference type="AlphaFoldDB" id="B0C5X8"/>
<dbReference type="KEGG" id="amr:AM1_5024"/>
<evidence type="ECO:0000313" key="4">
    <source>
        <dbReference type="Proteomes" id="UP000000268"/>
    </source>
</evidence>
<dbReference type="SUPFAM" id="SSF51905">
    <property type="entry name" value="FAD/NAD(P)-binding domain"/>
    <property type="match status" value="1"/>
</dbReference>
<organism evidence="3 4">
    <name type="scientific">Acaryochloris marina (strain MBIC 11017)</name>
    <dbReference type="NCBI Taxonomy" id="329726"/>
    <lineage>
        <taxon>Bacteria</taxon>
        <taxon>Bacillati</taxon>
        <taxon>Cyanobacteriota</taxon>
        <taxon>Cyanophyceae</taxon>
        <taxon>Acaryochloridales</taxon>
        <taxon>Acaryochloridaceae</taxon>
        <taxon>Acaryochloris</taxon>
    </lineage>
</organism>
<name>B0C5X8_ACAM1</name>
<keyword evidence="4" id="KW-1185">Reference proteome</keyword>
<dbReference type="RefSeq" id="WP_012165261.1">
    <property type="nucleotide sequence ID" value="NC_009925.1"/>
</dbReference>
<dbReference type="InterPro" id="IPR036188">
    <property type="entry name" value="FAD/NAD-bd_sf"/>
</dbReference>
<gene>
    <name evidence="3" type="ordered locus">AM1_5024</name>
</gene>
<dbReference type="InterPro" id="IPR050816">
    <property type="entry name" value="Flavin-dep_Halogenase_NPB"/>
</dbReference>
<comment type="similarity">
    <text evidence="1">Belongs to the flavin-dependent halogenase family. Bacterial tryptophan halogenase subfamily.</text>
</comment>
<dbReference type="eggNOG" id="COG0644">
    <property type="taxonomic scope" value="Bacteria"/>
</dbReference>
<dbReference type="EMBL" id="CP000828">
    <property type="protein sequence ID" value="ABW29990.1"/>
    <property type="molecule type" value="Genomic_DNA"/>
</dbReference>
<dbReference type="STRING" id="329726.AM1_5024"/>
<evidence type="ECO:0000313" key="3">
    <source>
        <dbReference type="EMBL" id="ABW29990.1"/>
    </source>
</evidence>
<reference evidence="3 4" key="1">
    <citation type="journal article" date="2008" name="Proc. Natl. Acad. Sci. U.S.A.">
        <title>Niche adaptation and genome expansion in the chlorophyll d-producing cyanobacterium Acaryochloris marina.</title>
        <authorList>
            <person name="Swingley W.D."/>
            <person name="Chen M."/>
            <person name="Cheung P.C."/>
            <person name="Conrad A.L."/>
            <person name="Dejesa L.C."/>
            <person name="Hao J."/>
            <person name="Honchak B.M."/>
            <person name="Karbach L.E."/>
            <person name="Kurdoglu A."/>
            <person name="Lahiri S."/>
            <person name="Mastrian S.D."/>
            <person name="Miyashita H."/>
            <person name="Page L."/>
            <person name="Ramakrishna P."/>
            <person name="Satoh S."/>
            <person name="Sattley W.M."/>
            <person name="Shimada Y."/>
            <person name="Taylor H.L."/>
            <person name="Tomo T."/>
            <person name="Tsuchiya T."/>
            <person name="Wang Z.T."/>
            <person name="Raymond J."/>
            <person name="Mimuro M."/>
            <person name="Blankenship R.E."/>
            <person name="Touchman J.W."/>
        </authorList>
    </citation>
    <scope>NUCLEOTIDE SEQUENCE [LARGE SCALE GENOMIC DNA]</scope>
    <source>
        <strain evidence="4">MBIC 11017</strain>
    </source>
</reference>
<proteinExistence type="inferred from homology"/>
<protein>
    <submittedName>
        <fullName evidence="3">Tryptophan halogenase, putative</fullName>
    </submittedName>
</protein>
<sequence>MGTKDQTTFDVCVIGGGPAGSVVSHRLASLGYKVCIIESQKFPRPNHIGASLLPSTLPLLDCIGVRESVENTGFLLHERTIVWWSETFPIYKNQHEQPGFHVDRGQFDQLLLQNAKENGVEVHQPAHAFRPERIKTQKWQIRIRQDGMQRTILSKIVVDASGGRSLVPGRRILASAPLLALYAYWKGTNFQTIEARIEAGESEWFWYAPLSQNKAVTAVFLDPSCLSLNSKQGIENIYHKLLNRFRLFPAKFIKGIEGKVKICDASTRYAENPIGDSFIRIGDACLCLDPLSSQGIQSAVASGLQAAIIINTFLKYPEDTELAISFYNARQKEKRNEYITKTASFYQQVAAVRNKLFWHQRATFPEGQLAPILKTKSFDGNCKIQLSDHAYMNSTPIIEGNRIISKHALYHDMLSRPIAFVGGVEIVPLLRKVSPGTTIQDILQVWSKNLPVELSYNIMAWLWIRKIIVPFHL</sequence>
<dbReference type="HOGENOM" id="CLU_024648_6_2_3"/>
<dbReference type="Proteomes" id="UP000000268">
    <property type="component" value="Chromosome"/>
</dbReference>
<feature type="domain" description="FAD-binding" evidence="2">
    <location>
        <begin position="9"/>
        <end position="303"/>
    </location>
</feature>
<dbReference type="InterPro" id="IPR002938">
    <property type="entry name" value="FAD-bd"/>
</dbReference>
<dbReference type="Pfam" id="PF01494">
    <property type="entry name" value="FAD_binding_3"/>
    <property type="match status" value="1"/>
</dbReference>
<dbReference type="OrthoDB" id="9806565at2"/>
<accession>B0C5X8</accession>